<name>A0A9W8L1W3_9FUNG</name>
<comment type="catalytic activity">
    <reaction evidence="1 6">
        <text>[protein]-peptidylproline (omega=180) = [protein]-peptidylproline (omega=0)</text>
        <dbReference type="Rhea" id="RHEA:16237"/>
        <dbReference type="Rhea" id="RHEA-COMP:10747"/>
        <dbReference type="Rhea" id="RHEA-COMP:10748"/>
        <dbReference type="ChEBI" id="CHEBI:83833"/>
        <dbReference type="ChEBI" id="CHEBI:83834"/>
        <dbReference type="EC" id="5.2.1.8"/>
    </reaction>
</comment>
<dbReference type="InterPro" id="IPR037218">
    <property type="entry name" value="PTPA_sf"/>
</dbReference>
<dbReference type="Gene3D" id="1.20.120.1150">
    <property type="match status" value="1"/>
</dbReference>
<evidence type="ECO:0000256" key="6">
    <source>
        <dbReference type="RuleBase" id="RU361210"/>
    </source>
</evidence>
<evidence type="ECO:0000256" key="2">
    <source>
        <dbReference type="ARBA" id="ARBA00004496"/>
    </source>
</evidence>
<evidence type="ECO:0000313" key="7">
    <source>
        <dbReference type="EMBL" id="KAJ2681627.1"/>
    </source>
</evidence>
<dbReference type="EMBL" id="JANBTX010000595">
    <property type="protein sequence ID" value="KAJ2681627.1"/>
    <property type="molecule type" value="Genomic_DNA"/>
</dbReference>
<evidence type="ECO:0000256" key="4">
    <source>
        <dbReference type="ARBA" id="ARBA00023110"/>
    </source>
</evidence>
<dbReference type="AlphaFoldDB" id="A0A9W8L1W3"/>
<dbReference type="GO" id="GO:0008160">
    <property type="term" value="F:protein tyrosine phosphatase activator activity"/>
    <property type="evidence" value="ECO:0007669"/>
    <property type="project" value="TreeGrafter"/>
</dbReference>
<comment type="similarity">
    <text evidence="6">Belongs to the PTPA-type PPIase family.</text>
</comment>
<keyword evidence="5 6" id="KW-0413">Isomerase</keyword>
<evidence type="ECO:0000256" key="3">
    <source>
        <dbReference type="ARBA" id="ARBA00022490"/>
    </source>
</evidence>
<dbReference type="InterPro" id="IPR004327">
    <property type="entry name" value="Phstyr_phstse_ac"/>
</dbReference>
<sequence length="360" mass="40415">MIPVRQILTPEDLVLFQESTACSEILSFLGALNDSVIGVKTTDAIEDSEIIQKLLCLLEAVQQTNKDIKPIETNSRFGNAAFRDFYDMVEQKLPTWLAEFVPAEHIEEVSKYAQESFGNRRRIDYGTGHELNFLSFLLCLDKLELIKREDYAALVIHVFFQYVHVMRGLQMSYWLEPAGSHGVWGLDDYQFLPFLFGAGQLRPHKHLRPKSIHNADILEEFSKDYMYFESVLFVNSIKTGSIRWHSPMIDDISGAKSWEKVNLGLIKMFRAEVIGKLPTMQHFMFGSLISFTGGSMPADVAHGVDDGEHDCGDHSHVFALGQEFPDCCGIKVPSAIAAALASKDASAGPRSAHVRPIPFD</sequence>
<accession>A0A9W8L1W3</accession>
<protein>
    <recommendedName>
        <fullName evidence="6">Serine/threonine-protein phosphatase 2A activator</fullName>
        <ecNumber evidence="6">5.2.1.8</ecNumber>
    </recommendedName>
    <alternativeName>
        <fullName evidence="6">Phosphotyrosyl phosphatase activator</fullName>
    </alternativeName>
</protein>
<dbReference type="GO" id="GO:0000159">
    <property type="term" value="C:protein phosphatase type 2A complex"/>
    <property type="evidence" value="ECO:0007669"/>
    <property type="project" value="TreeGrafter"/>
</dbReference>
<reference evidence="7" key="1">
    <citation type="submission" date="2022-07" db="EMBL/GenBank/DDBJ databases">
        <title>Phylogenomic reconstructions and comparative analyses of Kickxellomycotina fungi.</title>
        <authorList>
            <person name="Reynolds N.K."/>
            <person name="Stajich J.E."/>
            <person name="Barry K."/>
            <person name="Grigoriev I.V."/>
            <person name="Crous P."/>
            <person name="Smith M.E."/>
        </authorList>
    </citation>
    <scope>NUCLEOTIDE SEQUENCE</scope>
    <source>
        <strain evidence="7">CBS 109367</strain>
    </source>
</reference>
<evidence type="ECO:0000256" key="1">
    <source>
        <dbReference type="ARBA" id="ARBA00000971"/>
    </source>
</evidence>
<keyword evidence="3 6" id="KW-0963">Cytoplasm</keyword>
<gene>
    <name evidence="7" type="primary">RRD2</name>
    <name evidence="7" type="ORF">IWW39_006280</name>
</gene>
<dbReference type="GO" id="GO:0005634">
    <property type="term" value="C:nucleus"/>
    <property type="evidence" value="ECO:0007669"/>
    <property type="project" value="TreeGrafter"/>
</dbReference>
<proteinExistence type="inferred from homology"/>
<comment type="subcellular location">
    <subcellularLocation>
        <location evidence="2 6">Cytoplasm</location>
    </subcellularLocation>
</comment>
<dbReference type="OrthoDB" id="16120at2759"/>
<dbReference type="GO" id="GO:0003755">
    <property type="term" value="F:peptidyl-prolyl cis-trans isomerase activity"/>
    <property type="evidence" value="ECO:0007669"/>
    <property type="project" value="UniProtKB-KW"/>
</dbReference>
<dbReference type="Pfam" id="PF03095">
    <property type="entry name" value="PTPA"/>
    <property type="match status" value="1"/>
</dbReference>
<dbReference type="SUPFAM" id="SSF140984">
    <property type="entry name" value="PTPA-like"/>
    <property type="match status" value="1"/>
</dbReference>
<keyword evidence="8" id="KW-1185">Reference proteome</keyword>
<keyword evidence="4 6" id="KW-0697">Rotamase</keyword>
<evidence type="ECO:0000256" key="5">
    <source>
        <dbReference type="ARBA" id="ARBA00023235"/>
    </source>
</evidence>
<dbReference type="GO" id="GO:0007052">
    <property type="term" value="P:mitotic spindle organization"/>
    <property type="evidence" value="ECO:0007669"/>
    <property type="project" value="TreeGrafter"/>
</dbReference>
<comment type="caution">
    <text evidence="7">The sequence shown here is derived from an EMBL/GenBank/DDBJ whole genome shotgun (WGS) entry which is preliminary data.</text>
</comment>
<dbReference type="PIRSF" id="PIRSF016325">
    <property type="entry name" value="Phstyr_phstse_ac"/>
    <property type="match status" value="1"/>
</dbReference>
<evidence type="ECO:0000313" key="8">
    <source>
        <dbReference type="Proteomes" id="UP001151516"/>
    </source>
</evidence>
<dbReference type="CDD" id="cd04087">
    <property type="entry name" value="PTPA"/>
    <property type="match status" value="1"/>
</dbReference>
<comment type="function">
    <text evidence="6">PPIases accelerate the folding of proteins. It catalyzes the cis-trans isomerization of proline imidic peptide bonds in oligopeptides.</text>
</comment>
<organism evidence="7 8">
    <name type="scientific">Coemansia spiralis</name>
    <dbReference type="NCBI Taxonomy" id="417178"/>
    <lineage>
        <taxon>Eukaryota</taxon>
        <taxon>Fungi</taxon>
        <taxon>Fungi incertae sedis</taxon>
        <taxon>Zoopagomycota</taxon>
        <taxon>Kickxellomycotina</taxon>
        <taxon>Kickxellomycetes</taxon>
        <taxon>Kickxellales</taxon>
        <taxon>Kickxellaceae</taxon>
        <taxon>Coemansia</taxon>
    </lineage>
</organism>
<dbReference type="Proteomes" id="UP001151516">
    <property type="component" value="Unassembled WGS sequence"/>
</dbReference>
<dbReference type="FunFam" id="1.20.120.1150:FF:000002">
    <property type="entry name" value="Serine/threonine-protein phosphatase 2A activator"/>
    <property type="match status" value="1"/>
</dbReference>
<dbReference type="PANTHER" id="PTHR10012:SF5">
    <property type="entry name" value="SERINE_THREONINE-PROTEIN PHOSPHATASE 2A ACTIVATOR 2"/>
    <property type="match status" value="1"/>
</dbReference>
<dbReference type="EC" id="5.2.1.8" evidence="6"/>
<dbReference type="GO" id="GO:0005737">
    <property type="term" value="C:cytoplasm"/>
    <property type="evidence" value="ECO:0007669"/>
    <property type="project" value="UniProtKB-SubCell"/>
</dbReference>
<dbReference type="PANTHER" id="PTHR10012">
    <property type="entry name" value="SERINE/THREONINE-PROTEIN PHOSPHATASE 2A REGULATORY SUBUNIT B"/>
    <property type="match status" value="1"/>
</dbReference>
<dbReference type="InterPro" id="IPR043170">
    <property type="entry name" value="PTPA_C_lid"/>
</dbReference>